<proteinExistence type="predicted"/>
<sequence>MKLLALAVFAALFAIATCQVYYPLDSDPDKPQWPSTYSATVEWRSNHHPHHKFFRMFWDEKNCRARVGGMVKWKGKHYKMEALYYGKKNAAYYIFYERDQVKCFTMDLKNKTIKGLDLSDADYKGMALVEYHPVYHWEKDIETKGDDKKKAHIRVFDTQEDREIKKLDYSMHDENKIGSMLFHEVNYGPQADSLFKIPKLVMEQCTEKLEDVDIYDITDPVALLAQIPH</sequence>
<dbReference type="RefSeq" id="XP_004345357.1">
    <property type="nucleotide sequence ID" value="XM_004345307.1"/>
</dbReference>
<dbReference type="AlphaFoldDB" id="L8H9Y4"/>
<name>L8H9Y4_ACACF</name>
<evidence type="ECO:0000256" key="1">
    <source>
        <dbReference type="SAM" id="SignalP"/>
    </source>
</evidence>
<gene>
    <name evidence="2" type="ORF">ACA1_355970</name>
</gene>
<evidence type="ECO:0000313" key="2">
    <source>
        <dbReference type="EMBL" id="ELR21231.1"/>
    </source>
</evidence>
<keyword evidence="1" id="KW-0732">Signal</keyword>
<organism evidence="2 3">
    <name type="scientific">Acanthamoeba castellanii (strain ATCC 30010 / Neff)</name>
    <dbReference type="NCBI Taxonomy" id="1257118"/>
    <lineage>
        <taxon>Eukaryota</taxon>
        <taxon>Amoebozoa</taxon>
        <taxon>Discosea</taxon>
        <taxon>Longamoebia</taxon>
        <taxon>Centramoebida</taxon>
        <taxon>Acanthamoebidae</taxon>
        <taxon>Acanthamoeba</taxon>
    </lineage>
</organism>
<accession>L8H9Y4</accession>
<evidence type="ECO:0000313" key="3">
    <source>
        <dbReference type="Proteomes" id="UP000011083"/>
    </source>
</evidence>
<dbReference type="KEGG" id="acan:ACA1_355970"/>
<reference evidence="2 3" key="1">
    <citation type="journal article" date="2013" name="Genome Biol.">
        <title>Genome of Acanthamoeba castellanii highlights extensive lateral gene transfer and early evolution of tyrosine kinase signaling.</title>
        <authorList>
            <person name="Clarke M."/>
            <person name="Lohan A.J."/>
            <person name="Liu B."/>
            <person name="Lagkouvardos I."/>
            <person name="Roy S."/>
            <person name="Zafar N."/>
            <person name="Bertelli C."/>
            <person name="Schilde C."/>
            <person name="Kianianmomeni A."/>
            <person name="Burglin T.R."/>
            <person name="Frech C."/>
            <person name="Turcotte B."/>
            <person name="Kopec K.O."/>
            <person name="Synnott J.M."/>
            <person name="Choo C."/>
            <person name="Paponov I."/>
            <person name="Finkler A."/>
            <person name="Soon Heng Tan C."/>
            <person name="Hutchins A.P."/>
            <person name="Weinmeier T."/>
            <person name="Rattei T."/>
            <person name="Chu J.S."/>
            <person name="Gimenez G."/>
            <person name="Irimia M."/>
            <person name="Rigden D.J."/>
            <person name="Fitzpatrick D.A."/>
            <person name="Lorenzo-Morales J."/>
            <person name="Bateman A."/>
            <person name="Chiu C.H."/>
            <person name="Tang P."/>
            <person name="Hegemann P."/>
            <person name="Fromm H."/>
            <person name="Raoult D."/>
            <person name="Greub G."/>
            <person name="Miranda-Saavedra D."/>
            <person name="Chen N."/>
            <person name="Nash P."/>
            <person name="Ginger M.L."/>
            <person name="Horn M."/>
            <person name="Schaap P."/>
            <person name="Caler L."/>
            <person name="Loftus B."/>
        </authorList>
    </citation>
    <scope>NUCLEOTIDE SEQUENCE [LARGE SCALE GENOMIC DNA]</scope>
    <source>
        <strain evidence="2 3">Neff</strain>
    </source>
</reference>
<dbReference type="EMBL" id="KB007907">
    <property type="protein sequence ID" value="ELR21231.1"/>
    <property type="molecule type" value="Genomic_DNA"/>
</dbReference>
<feature type="chain" id="PRO_5003990545" evidence="1">
    <location>
        <begin position="19"/>
        <end position="229"/>
    </location>
</feature>
<feature type="signal peptide" evidence="1">
    <location>
        <begin position="1"/>
        <end position="18"/>
    </location>
</feature>
<dbReference type="VEuPathDB" id="AmoebaDB:ACA1_355970"/>
<dbReference type="Proteomes" id="UP000011083">
    <property type="component" value="Unassembled WGS sequence"/>
</dbReference>
<protein>
    <submittedName>
        <fullName evidence="2">Uncharacterized protein</fullName>
    </submittedName>
</protein>
<keyword evidence="3" id="KW-1185">Reference proteome</keyword>
<dbReference type="GeneID" id="14922106"/>